<keyword evidence="6 10" id="KW-0812">Transmembrane</keyword>
<keyword evidence="11" id="KW-1185">Reference proteome</keyword>
<keyword evidence="5" id="KW-1003">Cell membrane</keyword>
<evidence type="ECO:0000256" key="7">
    <source>
        <dbReference type="ARBA" id="ARBA00022949"/>
    </source>
</evidence>
<dbReference type="PANTHER" id="PTHR12002">
    <property type="entry name" value="CLAUDIN"/>
    <property type="match status" value="1"/>
</dbReference>
<evidence type="ECO:0000256" key="6">
    <source>
        <dbReference type="ARBA" id="ARBA00022692"/>
    </source>
</evidence>
<name>A0ABM0SGQ2_GALVR</name>
<evidence type="ECO:0000256" key="2">
    <source>
        <dbReference type="ARBA" id="ARBA00004651"/>
    </source>
</evidence>
<gene>
    <name evidence="12" type="primary">LOC103609515</name>
</gene>
<feature type="transmembrane region" description="Helical" evidence="10">
    <location>
        <begin position="107"/>
        <end position="130"/>
    </location>
</feature>
<keyword evidence="4" id="KW-0796">Tight junction</keyword>
<reference evidence="12" key="1">
    <citation type="submission" date="2025-08" db="UniProtKB">
        <authorList>
            <consortium name="RefSeq"/>
        </authorList>
    </citation>
    <scope>IDENTIFICATION</scope>
</reference>
<evidence type="ECO:0000256" key="4">
    <source>
        <dbReference type="ARBA" id="ARBA00022427"/>
    </source>
</evidence>
<keyword evidence="9 10" id="KW-0472">Membrane</keyword>
<feature type="transmembrane region" description="Helical" evidence="10">
    <location>
        <begin position="142"/>
        <end position="166"/>
    </location>
</feature>
<evidence type="ECO:0000256" key="9">
    <source>
        <dbReference type="ARBA" id="ARBA00023136"/>
    </source>
</evidence>
<sequence>MGITIVHVSSGCHENQSLSEMKQLLFKLIGLLFSYMSWVFGITLANSRSWCVWEFDSKVVHVVFTGLWEAFYFQNFNISASIVDFPMHSTINKTWAISSEIKYGRGLILLANFMKSSVLIFSATAFWISWIKAPYPDFIQSYYNISAFFLFLSCVCTAGTVTWNFAVDFYGETTLDFPLSFPVEKESLTKKHFSYVFPLGIITATLSLVSASLFCCEARLTKQLNQVKPMAVAKCSEENV</sequence>
<proteinExistence type="inferred from homology"/>
<keyword evidence="7" id="KW-0965">Cell junction</keyword>
<comment type="similarity">
    <text evidence="3">Belongs to the claudin family.</text>
</comment>
<evidence type="ECO:0000256" key="5">
    <source>
        <dbReference type="ARBA" id="ARBA00022475"/>
    </source>
</evidence>
<organism evidence="11 12">
    <name type="scientific">Galeopterus variegatus</name>
    <name type="common">Malayan flying lemur</name>
    <name type="synonym">Cynocephalus variegatus</name>
    <dbReference type="NCBI Taxonomy" id="482537"/>
    <lineage>
        <taxon>Eukaryota</taxon>
        <taxon>Metazoa</taxon>
        <taxon>Chordata</taxon>
        <taxon>Craniata</taxon>
        <taxon>Vertebrata</taxon>
        <taxon>Euteleostomi</taxon>
        <taxon>Mammalia</taxon>
        <taxon>Eutheria</taxon>
        <taxon>Euarchontoglires</taxon>
        <taxon>Dermoptera</taxon>
        <taxon>Cynocephalidae</taxon>
        <taxon>Galeopterus</taxon>
    </lineage>
</organism>
<evidence type="ECO:0000256" key="3">
    <source>
        <dbReference type="ARBA" id="ARBA00008295"/>
    </source>
</evidence>
<dbReference type="GeneID" id="103609515"/>
<dbReference type="RefSeq" id="XP_008592043.1">
    <property type="nucleotide sequence ID" value="XM_008593821.1"/>
</dbReference>
<protein>
    <submittedName>
        <fullName evidence="12">Uncharacterized protein LOC103609515</fullName>
    </submittedName>
</protein>
<dbReference type="InterPro" id="IPR006187">
    <property type="entry name" value="Claudin"/>
</dbReference>
<feature type="transmembrane region" description="Helical" evidence="10">
    <location>
        <begin position="195"/>
        <end position="216"/>
    </location>
</feature>
<evidence type="ECO:0000313" key="12">
    <source>
        <dbReference type="RefSeq" id="XP_008592043.1"/>
    </source>
</evidence>
<evidence type="ECO:0000256" key="1">
    <source>
        <dbReference type="ARBA" id="ARBA00004435"/>
    </source>
</evidence>
<keyword evidence="8 10" id="KW-1133">Transmembrane helix</keyword>
<dbReference type="Proteomes" id="UP000694923">
    <property type="component" value="Unplaced"/>
</dbReference>
<evidence type="ECO:0000256" key="8">
    <source>
        <dbReference type="ARBA" id="ARBA00022989"/>
    </source>
</evidence>
<accession>A0ABM0SGQ2</accession>
<evidence type="ECO:0000256" key="10">
    <source>
        <dbReference type="SAM" id="Phobius"/>
    </source>
</evidence>
<evidence type="ECO:0000313" key="11">
    <source>
        <dbReference type="Proteomes" id="UP000694923"/>
    </source>
</evidence>
<comment type="subcellular location">
    <subcellularLocation>
        <location evidence="1">Cell junction</location>
        <location evidence="1">Tight junction</location>
    </subcellularLocation>
    <subcellularLocation>
        <location evidence="2">Cell membrane</location>
        <topology evidence="2">Multi-pass membrane protein</topology>
    </subcellularLocation>
</comment>
<dbReference type="Gene3D" id="1.20.140.150">
    <property type="match status" value="1"/>
</dbReference>
<feature type="transmembrane region" description="Helical" evidence="10">
    <location>
        <begin position="24"/>
        <end position="45"/>
    </location>
</feature>